<evidence type="ECO:0000313" key="12">
    <source>
        <dbReference type="Proteomes" id="UP000324705"/>
    </source>
</evidence>
<dbReference type="EMBL" id="LT934117">
    <property type="protein sequence ID" value="VAH98065.1"/>
    <property type="molecule type" value="Genomic_DNA"/>
</dbReference>
<evidence type="ECO:0000256" key="1">
    <source>
        <dbReference type="ARBA" id="ARBA00004123"/>
    </source>
</evidence>
<feature type="compositionally biased region" description="Polar residues" evidence="10">
    <location>
        <begin position="371"/>
        <end position="381"/>
    </location>
</feature>
<evidence type="ECO:0000256" key="4">
    <source>
        <dbReference type="ARBA" id="ARBA00022490"/>
    </source>
</evidence>
<dbReference type="AlphaFoldDB" id="A0A9R0SNL2"/>
<feature type="compositionally biased region" description="Acidic residues" evidence="10">
    <location>
        <begin position="307"/>
        <end position="348"/>
    </location>
</feature>
<keyword evidence="6" id="KW-0143">Chaperone</keyword>
<sequence length="381" mass="42767">MGGEKENLDLSDLNSSLPAAAALSAEDRVGLVNALKDKLQSLAGQHADVLESLSPNVRTRVEFLRGIQSQHDEIEAKFFEERAALEAKYQKLYEPLYAKRYDIVNGVVEVDGAAKEPTSENAAEGGDSDAKGIPDFWLTALKTNDVLTEEIQERDEPVLKYLKDIKWSRIDDPKGFKLEFFIDTNPFFKNSVLTKSYHMVDEDDPILEKAIGTEIEWYPGKNVTQKILKKKPKKGSKNTKPITKTEECESFFNFFSPPQVPDDDEDIDEEAADELQGQMEHDYDIGSTIRDKIIPHAVSWFTGEAVQAEDFDDMEDGDEDDDDDDDDDEEDDEDDEDEDEDDDEDEEELSKPTKKVAGKPKGPAKGGAQGNAEQPTECKQQ</sequence>
<keyword evidence="5" id="KW-0175">Coiled coil</keyword>
<dbReference type="PANTHER" id="PTHR11875">
    <property type="entry name" value="TESTIS-SPECIFIC Y-ENCODED PROTEIN"/>
    <property type="match status" value="1"/>
</dbReference>
<comment type="function">
    <text evidence="8">May modulate chromatin structure by regulation of nucleosome assembly/disassembly.</text>
</comment>
<dbReference type="Proteomes" id="UP000324705">
    <property type="component" value="Chromosome 4A"/>
</dbReference>
<protein>
    <submittedName>
        <fullName evidence="11">Uncharacterized protein</fullName>
    </submittedName>
</protein>
<evidence type="ECO:0000256" key="8">
    <source>
        <dbReference type="ARBA" id="ARBA00037572"/>
    </source>
</evidence>
<comment type="subcellular location">
    <subcellularLocation>
        <location evidence="2">Cytoplasm</location>
    </subcellularLocation>
    <subcellularLocation>
        <location evidence="1">Nucleus</location>
    </subcellularLocation>
</comment>
<dbReference type="InterPro" id="IPR002164">
    <property type="entry name" value="NAP_family"/>
</dbReference>
<dbReference type="Gene3D" id="3.30.1120.90">
    <property type="entry name" value="Nucleosome assembly protein"/>
    <property type="match status" value="1"/>
</dbReference>
<keyword evidence="12" id="KW-1185">Reference proteome</keyword>
<dbReference type="GO" id="GO:0000724">
    <property type="term" value="P:double-strand break repair via homologous recombination"/>
    <property type="evidence" value="ECO:0007669"/>
    <property type="project" value="UniProtKB-ARBA"/>
</dbReference>
<evidence type="ECO:0000256" key="6">
    <source>
        <dbReference type="ARBA" id="ARBA00023186"/>
    </source>
</evidence>
<dbReference type="Pfam" id="PF00956">
    <property type="entry name" value="NAP"/>
    <property type="match status" value="1"/>
</dbReference>
<organism evidence="11 12">
    <name type="scientific">Triticum turgidum subsp. durum</name>
    <name type="common">Durum wheat</name>
    <name type="synonym">Triticum durum</name>
    <dbReference type="NCBI Taxonomy" id="4567"/>
    <lineage>
        <taxon>Eukaryota</taxon>
        <taxon>Viridiplantae</taxon>
        <taxon>Streptophyta</taxon>
        <taxon>Embryophyta</taxon>
        <taxon>Tracheophyta</taxon>
        <taxon>Spermatophyta</taxon>
        <taxon>Magnoliopsida</taxon>
        <taxon>Liliopsida</taxon>
        <taxon>Poales</taxon>
        <taxon>Poaceae</taxon>
        <taxon>BOP clade</taxon>
        <taxon>Pooideae</taxon>
        <taxon>Triticodae</taxon>
        <taxon>Triticeae</taxon>
        <taxon>Triticinae</taxon>
        <taxon>Triticum</taxon>
    </lineage>
</organism>
<evidence type="ECO:0000256" key="3">
    <source>
        <dbReference type="ARBA" id="ARBA00009947"/>
    </source>
</evidence>
<evidence type="ECO:0000256" key="9">
    <source>
        <dbReference type="RuleBase" id="RU003876"/>
    </source>
</evidence>
<evidence type="ECO:0000256" key="2">
    <source>
        <dbReference type="ARBA" id="ARBA00004496"/>
    </source>
</evidence>
<proteinExistence type="inferred from homology"/>
<evidence type="ECO:0000256" key="5">
    <source>
        <dbReference type="ARBA" id="ARBA00023054"/>
    </source>
</evidence>
<name>A0A9R0SNL2_TRITD</name>
<dbReference type="Gene3D" id="1.20.5.1500">
    <property type="match status" value="1"/>
</dbReference>
<gene>
    <name evidence="11" type="ORF">TRITD_4Av1G231080</name>
</gene>
<dbReference type="SUPFAM" id="SSF143113">
    <property type="entry name" value="NAP-like"/>
    <property type="match status" value="1"/>
</dbReference>
<dbReference type="GO" id="GO:0005634">
    <property type="term" value="C:nucleus"/>
    <property type="evidence" value="ECO:0007669"/>
    <property type="project" value="UniProtKB-SubCell"/>
</dbReference>
<dbReference type="InterPro" id="IPR037231">
    <property type="entry name" value="NAP-like_sf"/>
</dbReference>
<accession>A0A9R0SNL2</accession>
<dbReference type="Gramene" id="TRITD4Av1G231080.2">
    <property type="protein sequence ID" value="TRITD4Av1G231080.2"/>
    <property type="gene ID" value="TRITD4Av1G231080"/>
</dbReference>
<evidence type="ECO:0000313" key="11">
    <source>
        <dbReference type="EMBL" id="VAH98065.1"/>
    </source>
</evidence>
<evidence type="ECO:0000256" key="10">
    <source>
        <dbReference type="SAM" id="MobiDB-lite"/>
    </source>
</evidence>
<comment type="similarity">
    <text evidence="3 9">Belongs to the nucleosome assembly protein (NAP) family.</text>
</comment>
<feature type="region of interest" description="Disordered" evidence="10">
    <location>
        <begin position="306"/>
        <end position="381"/>
    </location>
</feature>
<dbReference type="FunFam" id="3.30.1120.90:FF:000005">
    <property type="entry name" value="Nucleosome assembly protein11"/>
    <property type="match status" value="1"/>
</dbReference>
<keyword evidence="7" id="KW-0539">Nucleus</keyword>
<evidence type="ECO:0000256" key="7">
    <source>
        <dbReference type="ARBA" id="ARBA00023242"/>
    </source>
</evidence>
<dbReference type="GO" id="GO:0005737">
    <property type="term" value="C:cytoplasm"/>
    <property type="evidence" value="ECO:0007669"/>
    <property type="project" value="UniProtKB-SubCell"/>
</dbReference>
<dbReference type="GO" id="GO:0042393">
    <property type="term" value="F:histone binding"/>
    <property type="evidence" value="ECO:0007669"/>
    <property type="project" value="UniProtKB-ARBA"/>
</dbReference>
<keyword evidence="4" id="KW-0963">Cytoplasm</keyword>
<dbReference type="FunFam" id="1.20.5.1500:FF:000001">
    <property type="entry name" value="Nucleosome assembly protein 1-like 1"/>
    <property type="match status" value="1"/>
</dbReference>
<dbReference type="GO" id="GO:0006334">
    <property type="term" value="P:nucleosome assembly"/>
    <property type="evidence" value="ECO:0007669"/>
    <property type="project" value="InterPro"/>
</dbReference>
<reference evidence="11 12" key="1">
    <citation type="submission" date="2017-09" db="EMBL/GenBank/DDBJ databases">
        <authorList>
            <consortium name="International Durum Wheat Genome Sequencing Consortium (IDWGSC)"/>
            <person name="Milanesi L."/>
        </authorList>
    </citation>
    <scope>NUCLEOTIDE SEQUENCE [LARGE SCALE GENOMIC DNA]</scope>
    <source>
        <strain evidence="12">cv. Svevo</strain>
    </source>
</reference>